<dbReference type="EMBL" id="JAUUCC010000013">
    <property type="protein sequence ID" value="MEE2050330.1"/>
    <property type="molecule type" value="Genomic_DNA"/>
</dbReference>
<evidence type="ECO:0000313" key="1">
    <source>
        <dbReference type="EMBL" id="MEE2050330.1"/>
    </source>
</evidence>
<proteinExistence type="predicted"/>
<comment type="caution">
    <text evidence="1">The sequence shown here is derived from an EMBL/GenBank/DDBJ whole genome shotgun (WGS) entry which is preliminary data.</text>
</comment>
<evidence type="ECO:0000313" key="2">
    <source>
        <dbReference type="Proteomes" id="UP001348641"/>
    </source>
</evidence>
<dbReference type="RefSeq" id="WP_330157555.1">
    <property type="nucleotide sequence ID" value="NZ_BAAAJA010000059.1"/>
</dbReference>
<gene>
    <name evidence="1" type="ORF">Q8A49_07460</name>
</gene>
<name>A0ABU7KM15_9ACTN</name>
<reference evidence="1 2" key="1">
    <citation type="submission" date="2023-07" db="EMBL/GenBank/DDBJ databases">
        <authorList>
            <person name="Girao M."/>
            <person name="Carvalho M.F."/>
        </authorList>
    </citation>
    <scope>NUCLEOTIDE SEQUENCE [LARGE SCALE GENOMIC DNA]</scope>
    <source>
        <strain evidence="1 2">66/93</strain>
    </source>
</reference>
<dbReference type="Proteomes" id="UP001348641">
    <property type="component" value="Unassembled WGS sequence"/>
</dbReference>
<protein>
    <submittedName>
        <fullName evidence="1">Uncharacterized protein</fullName>
    </submittedName>
</protein>
<accession>A0ABU7KM15</accession>
<organism evidence="1 2">
    <name type="scientific">Nocardiopsis tropica</name>
    <dbReference type="NCBI Taxonomy" id="109330"/>
    <lineage>
        <taxon>Bacteria</taxon>
        <taxon>Bacillati</taxon>
        <taxon>Actinomycetota</taxon>
        <taxon>Actinomycetes</taxon>
        <taxon>Streptosporangiales</taxon>
        <taxon>Nocardiopsidaceae</taxon>
        <taxon>Nocardiopsis</taxon>
    </lineage>
</organism>
<sequence length="118" mass="12715">MTEVKIDPKLNKPMEKALAPHADDLLAAPLGTRVVAIVELAVVEHAEKGEGDDQVAHVAKIRPVLMEIATGDDAEHVRRALRALWTKRTSDGTLTGADDQERAEATLRFSADLIGGVE</sequence>